<dbReference type="OrthoDB" id="9793039at2"/>
<feature type="domain" description="VOC" evidence="1">
    <location>
        <begin position="147"/>
        <end position="262"/>
    </location>
</feature>
<accession>U2ZS12</accession>
<evidence type="ECO:0000313" key="2">
    <source>
        <dbReference type="EMBL" id="GAD48164.1"/>
    </source>
</evidence>
<dbReference type="InterPro" id="IPR004360">
    <property type="entry name" value="Glyas_Fos-R_dOase_dom"/>
</dbReference>
<dbReference type="InterPro" id="IPR029068">
    <property type="entry name" value="Glyas_Bleomycin-R_OHBP_Dase"/>
</dbReference>
<dbReference type="Proteomes" id="UP000016568">
    <property type="component" value="Unassembled WGS sequence"/>
</dbReference>
<sequence length="265" mass="28024">MSNPTGDFIWYELMTTDPDGAAAFYGPVVGWTIGRADPAAGDLDYRMIGRSDGGHAGGVLGLTDAMCEGGAHPCWLGYIHVADVDAAASAITAKGGKVMMPATDIAVGRIAMVTDPQGAPFYLMTPIPPPGMEDTRSDVFSVDQPQHIRWNELSTTDPDAAVAFYTSQFGWAQEGQMDMGDMGAYRFIQHDGVGLGAIMPKMPEMPVSLWSYYIGVDDINRAAETVAQLGGRILFGPMEIPGGEFALNGVDPQGAAFGLVGPGRK</sequence>
<dbReference type="eggNOG" id="COG3324">
    <property type="taxonomic scope" value="Bacteria"/>
</dbReference>
<proteinExistence type="predicted"/>
<gene>
    <name evidence="2" type="ORF">NT2_02_02460</name>
</gene>
<dbReference type="PROSITE" id="PS51819">
    <property type="entry name" value="VOC"/>
    <property type="match status" value="2"/>
</dbReference>
<dbReference type="InterPro" id="IPR037523">
    <property type="entry name" value="VOC_core"/>
</dbReference>
<feature type="domain" description="VOC" evidence="1">
    <location>
        <begin position="7"/>
        <end position="126"/>
    </location>
</feature>
<dbReference type="RefSeq" id="WP_021689071.1">
    <property type="nucleotide sequence ID" value="NZ_BASZ01000002.1"/>
</dbReference>
<keyword evidence="3" id="KW-1185">Reference proteome</keyword>
<evidence type="ECO:0000259" key="1">
    <source>
        <dbReference type="PROSITE" id="PS51819"/>
    </source>
</evidence>
<reference evidence="2 3" key="1">
    <citation type="submission" date="2013-09" db="EMBL/GenBank/DDBJ databases">
        <title>Whole genome shotgun sequence of Novosphingobium tardaugens NBRC 16725.</title>
        <authorList>
            <person name="Isaki S."/>
            <person name="Hosoyama A."/>
            <person name="Tsuchikane K."/>
            <person name="Katsumata H."/>
            <person name="Ando Y."/>
            <person name="Yamazaki S."/>
            <person name="Fujita N."/>
        </authorList>
    </citation>
    <scope>NUCLEOTIDE SEQUENCE [LARGE SCALE GENOMIC DNA]</scope>
    <source>
        <strain evidence="2 3">NBRC 16725</strain>
    </source>
</reference>
<name>U2ZS12_9SPHN</name>
<dbReference type="CDD" id="cd07247">
    <property type="entry name" value="SgaA_N_like"/>
    <property type="match status" value="2"/>
</dbReference>
<dbReference type="EMBL" id="BASZ01000002">
    <property type="protein sequence ID" value="GAD48164.1"/>
    <property type="molecule type" value="Genomic_DNA"/>
</dbReference>
<organism evidence="2 3">
    <name type="scientific">Caenibius tardaugens NBRC 16725</name>
    <dbReference type="NCBI Taxonomy" id="1219035"/>
    <lineage>
        <taxon>Bacteria</taxon>
        <taxon>Pseudomonadati</taxon>
        <taxon>Pseudomonadota</taxon>
        <taxon>Alphaproteobacteria</taxon>
        <taxon>Sphingomonadales</taxon>
        <taxon>Erythrobacteraceae</taxon>
        <taxon>Caenibius</taxon>
    </lineage>
</organism>
<dbReference type="InterPro" id="IPR052164">
    <property type="entry name" value="Anthracycline_SecMetBiosynth"/>
</dbReference>
<dbReference type="PANTHER" id="PTHR33993">
    <property type="entry name" value="GLYOXALASE-RELATED"/>
    <property type="match status" value="1"/>
</dbReference>
<dbReference type="AlphaFoldDB" id="U2ZS12"/>
<dbReference type="KEGG" id="ntd:EGO55_00760"/>
<protein>
    <recommendedName>
        <fullName evidence="1">VOC domain-containing protein</fullName>
    </recommendedName>
</protein>
<comment type="caution">
    <text evidence="2">The sequence shown here is derived from an EMBL/GenBank/DDBJ whole genome shotgun (WGS) entry which is preliminary data.</text>
</comment>
<dbReference type="Gene3D" id="3.10.180.10">
    <property type="entry name" value="2,3-Dihydroxybiphenyl 1,2-Dioxygenase, domain 1"/>
    <property type="match status" value="2"/>
</dbReference>
<dbReference type="Pfam" id="PF00903">
    <property type="entry name" value="Glyoxalase"/>
    <property type="match status" value="2"/>
</dbReference>
<dbReference type="PANTHER" id="PTHR33993:SF14">
    <property type="entry name" value="GB|AAF24581.1"/>
    <property type="match status" value="1"/>
</dbReference>
<dbReference type="SUPFAM" id="SSF54593">
    <property type="entry name" value="Glyoxalase/Bleomycin resistance protein/Dihydroxybiphenyl dioxygenase"/>
    <property type="match status" value="2"/>
</dbReference>
<evidence type="ECO:0000313" key="3">
    <source>
        <dbReference type="Proteomes" id="UP000016568"/>
    </source>
</evidence>